<feature type="transmembrane region" description="Helical" evidence="1">
    <location>
        <begin position="103"/>
        <end position="125"/>
    </location>
</feature>
<dbReference type="HOGENOM" id="CLU_155053_0_0_9"/>
<organism evidence="2 3">
    <name type="scientific">Halalkalibacterium halodurans (strain ATCC BAA-125 / DSM 18197 / FERM 7344 / JCM 9153 / C-125)</name>
    <name type="common">Bacillus halodurans</name>
    <dbReference type="NCBI Taxonomy" id="272558"/>
    <lineage>
        <taxon>Bacteria</taxon>
        <taxon>Bacillati</taxon>
        <taxon>Bacillota</taxon>
        <taxon>Bacilli</taxon>
        <taxon>Bacillales</taxon>
        <taxon>Bacillaceae</taxon>
        <taxon>Halalkalibacterium (ex Joshi et al. 2022)</taxon>
    </lineage>
</organism>
<gene>
    <name evidence="2" type="ordered locus">BH2578</name>
</gene>
<dbReference type="Proteomes" id="UP000001258">
    <property type="component" value="Chromosome"/>
</dbReference>
<dbReference type="KEGG" id="bha:BH2578"/>
<feature type="transmembrane region" description="Helical" evidence="1">
    <location>
        <begin position="40"/>
        <end position="57"/>
    </location>
</feature>
<dbReference type="EMBL" id="BA000004">
    <property type="protein sequence ID" value="BAB06297.1"/>
    <property type="molecule type" value="Genomic_DNA"/>
</dbReference>
<dbReference type="OrthoDB" id="2353183at2"/>
<dbReference type="InterPro" id="IPR024515">
    <property type="entry name" value="DUF3397"/>
</dbReference>
<dbReference type="AlphaFoldDB" id="Q9K9R7"/>
<feature type="transmembrane region" description="Helical" evidence="1">
    <location>
        <begin position="6"/>
        <end position="28"/>
    </location>
</feature>
<name>Q9K9R7_HALH5</name>
<dbReference type="Pfam" id="PF11877">
    <property type="entry name" value="DUF3397"/>
    <property type="match status" value="1"/>
</dbReference>
<dbReference type="InterPro" id="IPR016945">
    <property type="entry name" value="UCP030092"/>
</dbReference>
<keyword evidence="1" id="KW-0812">Transmembrane</keyword>
<dbReference type="PIR" id="B83972">
    <property type="entry name" value="B83972"/>
</dbReference>
<reference evidence="2 3" key="1">
    <citation type="journal article" date="2000" name="Nucleic Acids Res.">
        <title>Complete genome sequence of the alkaliphilic bacterium Bacillus halodurans and genomic sequence comparison with Bacillus subtilis.</title>
        <authorList>
            <person name="Takami H."/>
            <person name="Nakasone K."/>
            <person name="Takaki Y."/>
            <person name="Maeno G."/>
            <person name="Sasaki R."/>
            <person name="Masui N."/>
            <person name="Fuji F."/>
            <person name="Hirama C."/>
            <person name="Nakamura Y."/>
            <person name="Ogasawara N."/>
            <person name="Kuhara S."/>
            <person name="Horikoshi K."/>
        </authorList>
    </citation>
    <scope>NUCLEOTIDE SEQUENCE [LARGE SCALE GENOMIC DNA]</scope>
    <source>
        <strain evidence="3">ATCC BAA-125 / DSM 18197 / FERM 7344 / JCM 9153 / C-125</strain>
    </source>
</reference>
<dbReference type="eggNOG" id="ENOG5033HF9">
    <property type="taxonomic scope" value="Bacteria"/>
</dbReference>
<evidence type="ECO:0000256" key="1">
    <source>
        <dbReference type="SAM" id="Phobius"/>
    </source>
</evidence>
<protein>
    <submittedName>
        <fullName evidence="2">BH2578 protein</fullName>
    </submittedName>
</protein>
<sequence length="128" mass="15299">MTNALVWLVATVITVPFIGWYLVYIVVVKWTKNKRRSVRLASDFSTLLFMLGVYFILKSMWTNMSIWVILAVFFLIAMFFTYMHYKVAEDIYIRKLARGIWRLNFLFFFILYFLLSGVGLVVNIMKFY</sequence>
<keyword evidence="1" id="KW-0472">Membrane</keyword>
<dbReference type="RefSeq" id="WP_010898729.1">
    <property type="nucleotide sequence ID" value="NC_002570.2"/>
</dbReference>
<keyword evidence="1" id="KW-1133">Transmembrane helix</keyword>
<dbReference type="PIRSF" id="PIRSF030092">
    <property type="entry name" value="UCP030092"/>
    <property type="match status" value="1"/>
</dbReference>
<accession>Q9K9R7</accession>
<feature type="transmembrane region" description="Helical" evidence="1">
    <location>
        <begin position="63"/>
        <end position="82"/>
    </location>
</feature>
<evidence type="ECO:0000313" key="2">
    <source>
        <dbReference type="EMBL" id="BAB06297.1"/>
    </source>
</evidence>
<dbReference type="STRING" id="272558.gene:10728476"/>
<proteinExistence type="predicted"/>
<keyword evidence="3" id="KW-1185">Reference proteome</keyword>
<evidence type="ECO:0000313" key="3">
    <source>
        <dbReference type="Proteomes" id="UP000001258"/>
    </source>
</evidence>